<feature type="signal peptide" evidence="1">
    <location>
        <begin position="1"/>
        <end position="28"/>
    </location>
</feature>
<organism evidence="3 4">
    <name type="scientific">Comamonas endophytica</name>
    <dbReference type="NCBI Taxonomy" id="2949090"/>
    <lineage>
        <taxon>Bacteria</taxon>
        <taxon>Pseudomonadati</taxon>
        <taxon>Pseudomonadota</taxon>
        <taxon>Betaproteobacteria</taxon>
        <taxon>Burkholderiales</taxon>
        <taxon>Comamonadaceae</taxon>
        <taxon>Comamonas</taxon>
    </lineage>
</organism>
<geneLocation type="plasmid" evidence="3 4">
    <name>unnamed1</name>
</geneLocation>
<feature type="domain" description="AB hydrolase-1" evidence="2">
    <location>
        <begin position="46"/>
        <end position="287"/>
    </location>
</feature>
<sequence>MNNRPISRRDAVLTLLLGPCLGAAACAAAGESTLFGVEIQGSGPDVLLLPGLASSPEVWSSLAARLTVRHRVHLIHVAGFAGRARVPGAAPLAAHLATALAGYIARNGLSCPAVVGHSFGGAVALMLGARQPQAVGRLVVVDALPFYSLLFDPAATAQSAEPGARAGRETLLAATDAQRAAIQESGAARLSLGADSRAAISRWGRQSDVRTVADAMYELATTDLRPELPRIGAPTTVIYAHHPSYGPAEQVDAAFAAAYAGLAQVRLVRIDGSRHFVMLDQPEAFNERVLRALR</sequence>
<protein>
    <submittedName>
        <fullName evidence="3">Alpha/beta hydrolase</fullName>
    </submittedName>
</protein>
<evidence type="ECO:0000259" key="2">
    <source>
        <dbReference type="Pfam" id="PF12697"/>
    </source>
</evidence>
<dbReference type="PANTHER" id="PTHR43194">
    <property type="entry name" value="HYDROLASE ALPHA/BETA FOLD FAMILY"/>
    <property type="match status" value="1"/>
</dbReference>
<dbReference type="PROSITE" id="PS51257">
    <property type="entry name" value="PROKAR_LIPOPROTEIN"/>
    <property type="match status" value="1"/>
</dbReference>
<evidence type="ECO:0000313" key="3">
    <source>
        <dbReference type="EMBL" id="UYG53369.1"/>
    </source>
</evidence>
<keyword evidence="3" id="KW-0614">Plasmid</keyword>
<keyword evidence="4" id="KW-1185">Reference proteome</keyword>
<dbReference type="SUPFAM" id="SSF53474">
    <property type="entry name" value="alpha/beta-Hydrolases"/>
    <property type="match status" value="1"/>
</dbReference>
<dbReference type="Gene3D" id="3.40.50.1820">
    <property type="entry name" value="alpha/beta hydrolase"/>
    <property type="match status" value="1"/>
</dbReference>
<keyword evidence="1" id="KW-0732">Signal</keyword>
<evidence type="ECO:0000256" key="1">
    <source>
        <dbReference type="SAM" id="SignalP"/>
    </source>
</evidence>
<name>A0ABY6GE43_9BURK</name>
<dbReference type="InterPro" id="IPR050228">
    <property type="entry name" value="Carboxylesterase_BioH"/>
</dbReference>
<keyword evidence="3" id="KW-0378">Hydrolase</keyword>
<proteinExistence type="predicted"/>
<feature type="chain" id="PRO_5046133025" evidence="1">
    <location>
        <begin position="29"/>
        <end position="294"/>
    </location>
</feature>
<accession>A0ABY6GE43</accession>
<dbReference type="Pfam" id="PF12697">
    <property type="entry name" value="Abhydrolase_6"/>
    <property type="match status" value="1"/>
</dbReference>
<dbReference type="EMBL" id="CP106882">
    <property type="protein sequence ID" value="UYG53369.1"/>
    <property type="molecule type" value="Genomic_DNA"/>
</dbReference>
<dbReference type="RefSeq" id="WP_231043766.1">
    <property type="nucleotide sequence ID" value="NZ_CP106882.1"/>
</dbReference>
<dbReference type="Proteomes" id="UP001162800">
    <property type="component" value="Plasmid unnamed1"/>
</dbReference>
<dbReference type="PANTHER" id="PTHR43194:SF5">
    <property type="entry name" value="PIMELOYL-[ACYL-CARRIER PROTEIN] METHYL ESTER ESTERASE"/>
    <property type="match status" value="1"/>
</dbReference>
<dbReference type="InterPro" id="IPR029058">
    <property type="entry name" value="AB_hydrolase_fold"/>
</dbReference>
<gene>
    <name evidence="3" type="ORF">M9799_18520</name>
</gene>
<dbReference type="GO" id="GO:0016787">
    <property type="term" value="F:hydrolase activity"/>
    <property type="evidence" value="ECO:0007669"/>
    <property type="project" value="UniProtKB-KW"/>
</dbReference>
<evidence type="ECO:0000313" key="4">
    <source>
        <dbReference type="Proteomes" id="UP001162800"/>
    </source>
</evidence>
<reference evidence="3" key="1">
    <citation type="submission" date="2022-09" db="EMBL/GenBank/DDBJ databases">
        <title>The complete genome of Acidovorax sp. 5MLIR.</title>
        <authorList>
            <person name="Liu L."/>
            <person name="Yue J."/>
            <person name="Yang F."/>
            <person name="Yuan J."/>
            <person name="Li L."/>
        </authorList>
    </citation>
    <scope>NUCLEOTIDE SEQUENCE</scope>
    <source>
        <strain evidence="3">5MLIR</strain>
        <plasmid evidence="3">unnamed1</plasmid>
    </source>
</reference>
<dbReference type="InterPro" id="IPR000073">
    <property type="entry name" value="AB_hydrolase_1"/>
</dbReference>